<dbReference type="Proteomes" id="UP000193920">
    <property type="component" value="Unassembled WGS sequence"/>
</dbReference>
<keyword evidence="1" id="KW-0732">Signal</keyword>
<sequence>MKFLYLVLLFLCYCIFNSYERITSQKITTDICEDNNYKVYCANATLIETKTEKNKTQYKVKNGNWEKIYVKQCFHEVTKNNENIKECRPCYYKTYQEVCRKKNFDVYCNNNNFENKYCNKIEYIVSILNILCSKNYKRLMN</sequence>
<reference evidence="2 3" key="1">
    <citation type="submission" date="2016-08" db="EMBL/GenBank/DDBJ databases">
        <title>A Parts List for Fungal Cellulosomes Revealed by Comparative Genomics.</title>
        <authorList>
            <consortium name="DOE Joint Genome Institute"/>
            <person name="Haitjema C.H."/>
            <person name="Gilmore S.P."/>
            <person name="Henske J.K."/>
            <person name="Solomon K.V."/>
            <person name="De Groot R."/>
            <person name="Kuo A."/>
            <person name="Mondo S.J."/>
            <person name="Salamov A.A."/>
            <person name="Labutti K."/>
            <person name="Zhao Z."/>
            <person name="Chiniquy J."/>
            <person name="Barry K."/>
            <person name="Brewer H.M."/>
            <person name="Purvine S.O."/>
            <person name="Wright A.T."/>
            <person name="Boxma B."/>
            <person name="Van Alen T."/>
            <person name="Hackstein J.H."/>
            <person name="Baker S.E."/>
            <person name="Grigoriev I.V."/>
            <person name="O'Malley M.A."/>
        </authorList>
    </citation>
    <scope>NUCLEOTIDE SEQUENCE [LARGE SCALE GENOMIC DNA]</scope>
    <source>
        <strain evidence="2 3">G1</strain>
    </source>
</reference>
<evidence type="ECO:0000256" key="1">
    <source>
        <dbReference type="SAM" id="SignalP"/>
    </source>
</evidence>
<organism evidence="2 3">
    <name type="scientific">Neocallimastix californiae</name>
    <dbReference type="NCBI Taxonomy" id="1754190"/>
    <lineage>
        <taxon>Eukaryota</taxon>
        <taxon>Fungi</taxon>
        <taxon>Fungi incertae sedis</taxon>
        <taxon>Chytridiomycota</taxon>
        <taxon>Chytridiomycota incertae sedis</taxon>
        <taxon>Neocallimastigomycetes</taxon>
        <taxon>Neocallimastigales</taxon>
        <taxon>Neocallimastigaceae</taxon>
        <taxon>Neocallimastix</taxon>
    </lineage>
</organism>
<accession>A0A1Y2CDP9</accession>
<protein>
    <submittedName>
        <fullName evidence="2">Uncharacterized protein</fullName>
    </submittedName>
</protein>
<dbReference type="OrthoDB" id="10409739at2759"/>
<keyword evidence="3" id="KW-1185">Reference proteome</keyword>
<feature type="signal peptide" evidence="1">
    <location>
        <begin position="1"/>
        <end position="19"/>
    </location>
</feature>
<gene>
    <name evidence="2" type="ORF">LY90DRAFT_671582</name>
</gene>
<dbReference type="AlphaFoldDB" id="A0A1Y2CDP9"/>
<name>A0A1Y2CDP9_9FUNG</name>
<feature type="chain" id="PRO_5012824558" evidence="1">
    <location>
        <begin position="20"/>
        <end position="141"/>
    </location>
</feature>
<comment type="caution">
    <text evidence="2">The sequence shown here is derived from an EMBL/GenBank/DDBJ whole genome shotgun (WGS) entry which is preliminary data.</text>
</comment>
<evidence type="ECO:0000313" key="2">
    <source>
        <dbReference type="EMBL" id="ORY45017.1"/>
    </source>
</evidence>
<evidence type="ECO:0000313" key="3">
    <source>
        <dbReference type="Proteomes" id="UP000193920"/>
    </source>
</evidence>
<proteinExistence type="predicted"/>
<dbReference type="EMBL" id="MCOG01000112">
    <property type="protein sequence ID" value="ORY45017.1"/>
    <property type="molecule type" value="Genomic_DNA"/>
</dbReference>